<sequence length="392" mass="42686">MQKKDFWKGFGAAFVLLAVIYFGGQFLAQMNIALPFGMSNTAKIRQIEEMLDTYYVEDYDKELAEELMYTGLVAGVGDPYTYYLSADSLAEQVEKNSGHFVGIGVEIYAGDDGYIVVSSVTPGGPAEAAGILAEDKITEVDGESITGKTAADVSALVKGEEGTDVTLTIFRESTGEVLEKTVTRQDIQVQTVSWRMMDDNIGYISITNFRENTYNQFKEALDTLEAEGMEKLVLDLRNNTGGLVKSAHEIGEELLPEGIMVYTMDKEGNREDTLCDDVYNDVPMVVLVNGNSASAAEILAGAIQDTGRGELIGTTTFGKGLVQRLFTLPDGSGLNVTIQKYYTPNGTSIHGVGITPDYEVELPEEYAQQTNIPAEADTQLQKAVEVLSEKNI</sequence>
<dbReference type="CDD" id="cd07560">
    <property type="entry name" value="Peptidase_S41_CPP"/>
    <property type="match status" value="1"/>
</dbReference>
<evidence type="ECO:0000256" key="5">
    <source>
        <dbReference type="RuleBase" id="RU004404"/>
    </source>
</evidence>
<keyword evidence="3 5" id="KW-0378">Hydrolase</keyword>
<dbReference type="GO" id="GO:0030288">
    <property type="term" value="C:outer membrane-bounded periplasmic space"/>
    <property type="evidence" value="ECO:0007669"/>
    <property type="project" value="TreeGrafter"/>
</dbReference>
<evidence type="ECO:0000313" key="8">
    <source>
        <dbReference type="Proteomes" id="UP000195455"/>
    </source>
</evidence>
<dbReference type="PANTHER" id="PTHR32060:SF30">
    <property type="entry name" value="CARBOXY-TERMINAL PROCESSING PROTEASE CTPA"/>
    <property type="match status" value="1"/>
</dbReference>
<dbReference type="GO" id="GO:0006508">
    <property type="term" value="P:proteolysis"/>
    <property type="evidence" value="ECO:0007669"/>
    <property type="project" value="UniProtKB-KW"/>
</dbReference>
<protein>
    <recommendedName>
        <fullName evidence="6">PDZ domain-containing protein</fullName>
    </recommendedName>
</protein>
<dbReference type="EMBL" id="NFHM01000007">
    <property type="protein sequence ID" value="OUN43940.1"/>
    <property type="molecule type" value="Genomic_DNA"/>
</dbReference>
<evidence type="ECO:0000256" key="2">
    <source>
        <dbReference type="ARBA" id="ARBA00022670"/>
    </source>
</evidence>
<accession>A0A1Y3UEX9</accession>
<dbReference type="Gene3D" id="3.30.750.44">
    <property type="match status" value="1"/>
</dbReference>
<dbReference type="AlphaFoldDB" id="A0A1Y3UEX9"/>
<dbReference type="PROSITE" id="PS50106">
    <property type="entry name" value="PDZ"/>
    <property type="match status" value="1"/>
</dbReference>
<dbReference type="Pfam" id="PF17820">
    <property type="entry name" value="PDZ_6"/>
    <property type="match status" value="1"/>
</dbReference>
<dbReference type="GO" id="GO:0004175">
    <property type="term" value="F:endopeptidase activity"/>
    <property type="evidence" value="ECO:0007669"/>
    <property type="project" value="TreeGrafter"/>
</dbReference>
<dbReference type="NCBIfam" id="TIGR00225">
    <property type="entry name" value="prc"/>
    <property type="match status" value="1"/>
</dbReference>
<dbReference type="InterPro" id="IPR036034">
    <property type="entry name" value="PDZ_sf"/>
</dbReference>
<proteinExistence type="inferred from homology"/>
<dbReference type="InterPro" id="IPR004447">
    <property type="entry name" value="Peptidase_S41A"/>
</dbReference>
<dbReference type="Gene3D" id="3.90.226.10">
    <property type="entry name" value="2-enoyl-CoA Hydratase, Chain A, domain 1"/>
    <property type="match status" value="1"/>
</dbReference>
<name>A0A1Y3UEX9_9FIRM</name>
<comment type="similarity">
    <text evidence="1 5">Belongs to the peptidase S41A family.</text>
</comment>
<dbReference type="GO" id="GO:0007165">
    <property type="term" value="P:signal transduction"/>
    <property type="evidence" value="ECO:0007669"/>
    <property type="project" value="TreeGrafter"/>
</dbReference>
<evidence type="ECO:0000256" key="4">
    <source>
        <dbReference type="ARBA" id="ARBA00022825"/>
    </source>
</evidence>
<dbReference type="Proteomes" id="UP000195455">
    <property type="component" value="Unassembled WGS sequence"/>
</dbReference>
<comment type="caution">
    <text evidence="7">The sequence shown here is derived from an EMBL/GenBank/DDBJ whole genome shotgun (WGS) entry which is preliminary data.</text>
</comment>
<evidence type="ECO:0000256" key="1">
    <source>
        <dbReference type="ARBA" id="ARBA00009179"/>
    </source>
</evidence>
<dbReference type="InterPro" id="IPR005151">
    <property type="entry name" value="Tail-specific_protease"/>
</dbReference>
<dbReference type="PANTHER" id="PTHR32060">
    <property type="entry name" value="TAIL-SPECIFIC PROTEASE"/>
    <property type="match status" value="1"/>
</dbReference>
<evidence type="ECO:0000256" key="3">
    <source>
        <dbReference type="ARBA" id="ARBA00022801"/>
    </source>
</evidence>
<keyword evidence="2 5" id="KW-0645">Protease</keyword>
<dbReference type="GO" id="GO:0008236">
    <property type="term" value="F:serine-type peptidase activity"/>
    <property type="evidence" value="ECO:0007669"/>
    <property type="project" value="UniProtKB-KW"/>
</dbReference>
<dbReference type="Gene3D" id="2.30.42.10">
    <property type="match status" value="1"/>
</dbReference>
<dbReference type="InterPro" id="IPR001478">
    <property type="entry name" value="PDZ"/>
</dbReference>
<dbReference type="InterPro" id="IPR041489">
    <property type="entry name" value="PDZ_6"/>
</dbReference>
<organism evidence="7 8">
    <name type="scientific">Anaerotignum lactatifermentans</name>
    <dbReference type="NCBI Taxonomy" id="160404"/>
    <lineage>
        <taxon>Bacteria</taxon>
        <taxon>Bacillati</taxon>
        <taxon>Bacillota</taxon>
        <taxon>Clostridia</taxon>
        <taxon>Lachnospirales</taxon>
        <taxon>Anaerotignaceae</taxon>
        <taxon>Anaerotignum</taxon>
    </lineage>
</organism>
<dbReference type="SUPFAM" id="SSF50156">
    <property type="entry name" value="PDZ domain-like"/>
    <property type="match status" value="1"/>
</dbReference>
<evidence type="ECO:0000313" key="7">
    <source>
        <dbReference type="EMBL" id="OUN43940.1"/>
    </source>
</evidence>
<dbReference type="CDD" id="cd06782">
    <property type="entry name" value="cpPDZ_CPP-like"/>
    <property type="match status" value="1"/>
</dbReference>
<reference evidence="8" key="1">
    <citation type="submission" date="2017-04" db="EMBL/GenBank/DDBJ databases">
        <title>Function of individual gut microbiota members based on whole genome sequencing of pure cultures obtained from chicken caecum.</title>
        <authorList>
            <person name="Medvecky M."/>
            <person name="Cejkova D."/>
            <person name="Polansky O."/>
            <person name="Karasova D."/>
            <person name="Kubasova T."/>
            <person name="Cizek A."/>
            <person name="Rychlik I."/>
        </authorList>
    </citation>
    <scope>NUCLEOTIDE SEQUENCE [LARGE SCALE GENOMIC DNA]</scope>
    <source>
        <strain evidence="8">An75</strain>
    </source>
</reference>
<evidence type="ECO:0000259" key="6">
    <source>
        <dbReference type="PROSITE" id="PS50106"/>
    </source>
</evidence>
<dbReference type="SMART" id="SM00245">
    <property type="entry name" value="TSPc"/>
    <property type="match status" value="1"/>
</dbReference>
<dbReference type="RefSeq" id="WP_087989127.1">
    <property type="nucleotide sequence ID" value="NZ_DBFWEO010000385.1"/>
</dbReference>
<gene>
    <name evidence="7" type="ORF">B5G26_06485</name>
</gene>
<dbReference type="SMART" id="SM00228">
    <property type="entry name" value="PDZ"/>
    <property type="match status" value="1"/>
</dbReference>
<dbReference type="SUPFAM" id="SSF52096">
    <property type="entry name" value="ClpP/crotonase"/>
    <property type="match status" value="1"/>
</dbReference>
<keyword evidence="4 5" id="KW-0720">Serine protease</keyword>
<dbReference type="InterPro" id="IPR029045">
    <property type="entry name" value="ClpP/crotonase-like_dom_sf"/>
</dbReference>
<dbReference type="Pfam" id="PF03572">
    <property type="entry name" value="Peptidase_S41"/>
    <property type="match status" value="1"/>
</dbReference>
<feature type="domain" description="PDZ" evidence="6">
    <location>
        <begin position="90"/>
        <end position="158"/>
    </location>
</feature>